<protein>
    <submittedName>
        <fullName evidence="6">Nlp family transcriptional regulator</fullName>
    </submittedName>
</protein>
<comment type="similarity">
    <text evidence="1">Belongs to the ner transcriptional regulatory family.</text>
</comment>
<comment type="caution">
    <text evidence="6">The sequence shown here is derived from an EMBL/GenBank/DDBJ whole genome shotgun (WGS) entry which is preliminary data.</text>
</comment>
<gene>
    <name evidence="6" type="ORF">BD293_2721</name>
</gene>
<dbReference type="RefSeq" id="WP_142082462.1">
    <property type="nucleotide sequence ID" value="NZ_VFPT01000001.1"/>
</dbReference>
<evidence type="ECO:0000256" key="2">
    <source>
        <dbReference type="ARBA" id="ARBA00023015"/>
    </source>
</evidence>
<keyword evidence="3" id="KW-0238">DNA-binding</keyword>
<keyword evidence="2" id="KW-0805">Transcription regulation</keyword>
<dbReference type="Pfam" id="PF13693">
    <property type="entry name" value="HTH_35"/>
    <property type="match status" value="1"/>
</dbReference>
<dbReference type="SUPFAM" id="SSF47413">
    <property type="entry name" value="lambda repressor-like DNA-binding domains"/>
    <property type="match status" value="1"/>
</dbReference>
<keyword evidence="7" id="KW-1185">Reference proteome</keyword>
<evidence type="ECO:0000313" key="7">
    <source>
        <dbReference type="Proteomes" id="UP000320582"/>
    </source>
</evidence>
<evidence type="ECO:0000256" key="4">
    <source>
        <dbReference type="ARBA" id="ARBA00023163"/>
    </source>
</evidence>
<evidence type="ECO:0000256" key="1">
    <source>
        <dbReference type="ARBA" id="ARBA00006157"/>
    </source>
</evidence>
<evidence type="ECO:0000256" key="3">
    <source>
        <dbReference type="ARBA" id="ARBA00023125"/>
    </source>
</evidence>
<proteinExistence type="inferred from homology"/>
<organism evidence="6 7">
    <name type="scientific">Roseinatronobacter monicus</name>
    <dbReference type="NCBI Taxonomy" id="393481"/>
    <lineage>
        <taxon>Bacteria</taxon>
        <taxon>Pseudomonadati</taxon>
        <taxon>Pseudomonadota</taxon>
        <taxon>Alphaproteobacteria</taxon>
        <taxon>Rhodobacterales</taxon>
        <taxon>Paracoccaceae</taxon>
        <taxon>Roseinatronobacter</taxon>
    </lineage>
</organism>
<dbReference type="InterPro" id="IPR010982">
    <property type="entry name" value="Lambda_DNA-bd_dom_sf"/>
</dbReference>
<evidence type="ECO:0000259" key="5">
    <source>
        <dbReference type="Pfam" id="PF13693"/>
    </source>
</evidence>
<dbReference type="Proteomes" id="UP000320582">
    <property type="component" value="Unassembled WGS sequence"/>
</dbReference>
<reference evidence="6 7" key="1">
    <citation type="submission" date="2019-06" db="EMBL/GenBank/DDBJ databases">
        <title>Genomic Encyclopedia of Archaeal and Bacterial Type Strains, Phase II (KMG-II): from individual species to whole genera.</title>
        <authorList>
            <person name="Goeker M."/>
        </authorList>
    </citation>
    <scope>NUCLEOTIDE SEQUENCE [LARGE SCALE GENOMIC DNA]</scope>
    <source>
        <strain evidence="6 7">DSM 18423</strain>
    </source>
</reference>
<keyword evidence="4" id="KW-0804">Transcription</keyword>
<accession>A0A543KG65</accession>
<dbReference type="OrthoDB" id="5405994at2"/>
<feature type="domain" description="Ner winged helix-turn-helix DNA-binding" evidence="5">
    <location>
        <begin position="14"/>
        <end position="78"/>
    </location>
</feature>
<evidence type="ECO:0000313" key="6">
    <source>
        <dbReference type="EMBL" id="TQM94065.1"/>
    </source>
</evidence>
<sequence length="80" mass="9122">MHIDLIRHLLIRKRLRDAGSSISALARELSVAPETVTIVSQGYRKSHRVQTAIAETLGVTPSELFPERYDKQEEMHTPRN</sequence>
<dbReference type="AlphaFoldDB" id="A0A543KG65"/>
<name>A0A543KG65_9RHOB</name>
<dbReference type="EMBL" id="VFPT01000001">
    <property type="protein sequence ID" value="TQM94065.1"/>
    <property type="molecule type" value="Genomic_DNA"/>
</dbReference>
<dbReference type="Gene3D" id="1.10.260.40">
    <property type="entry name" value="lambda repressor-like DNA-binding domains"/>
    <property type="match status" value="1"/>
</dbReference>
<dbReference type="InterPro" id="IPR038722">
    <property type="entry name" value="Ner_HTH_dom"/>
</dbReference>
<dbReference type="GO" id="GO:0003677">
    <property type="term" value="F:DNA binding"/>
    <property type="evidence" value="ECO:0007669"/>
    <property type="project" value="UniProtKB-KW"/>
</dbReference>